<evidence type="ECO:0000256" key="10">
    <source>
        <dbReference type="ARBA" id="ARBA00022805"/>
    </source>
</evidence>
<dbReference type="GO" id="GO:0034426">
    <property type="term" value="C:etioplast membrane"/>
    <property type="evidence" value="ECO:0007669"/>
    <property type="project" value="UniProtKB-SubCell"/>
</dbReference>
<comment type="subcellular location">
    <subcellularLocation>
        <location evidence="2">Plastid</location>
        <location evidence="2">Chloroplast outer membrane</location>
        <topology evidence="2">Multi-pass membrane protein</topology>
    </subcellularLocation>
    <subcellularLocation>
        <location evidence="3">Plastid</location>
        <location evidence="3">Etioplast membrane</location>
        <topology evidence="3">Multi-pass membrane protein</topology>
    </subcellularLocation>
</comment>
<evidence type="ECO:0000256" key="5">
    <source>
        <dbReference type="ARBA" id="ARBA00022448"/>
    </source>
</evidence>
<dbReference type="PANTHER" id="PTHR35284:SF1">
    <property type="entry name" value="OUTER ENVELOPE PORE PROTEIN 24A, CHLOROPLASTIC-RELATED"/>
    <property type="match status" value="1"/>
</dbReference>
<comment type="function">
    <text evidence="1">High-conductance voltage-dependent solute channel with a slight selectivity for cations transporting triosephosphates, dicarboxylic acids, ATP, inorganic phosphate (Pi), sugars, and positively or negatively charged amino acids.</text>
</comment>
<keyword evidence="11" id="KW-0406">Ion transport</keyword>
<keyword evidence="13" id="KW-0472">Membrane</keyword>
<evidence type="ECO:0000256" key="7">
    <source>
        <dbReference type="ARBA" id="ARBA00022528"/>
    </source>
</evidence>
<dbReference type="GO" id="GO:0015288">
    <property type="term" value="F:porin activity"/>
    <property type="evidence" value="ECO:0007669"/>
    <property type="project" value="UniProtKB-KW"/>
</dbReference>
<sequence length="570" mass="63217">MESVEGNGAVAESGSYSVGEEGKELNNCEAGFSGNREFGVESIANAITHASKVTDFESARERMVDSIKIEDEFDHFSRVDGKLSSMESTDTDEKASVSERMHKMVESDSLKIEVIDETAVIDTTRASKLENGIGNEKGFVGFAKTDGMKEKRPQRRGKGAEKLSGSNGKEKILIDMDKAQNSLEKEGDGTKRAYSREEVEALRFVNLESQQKKWIEIYCGLAPIVAGEYDGLIACNRQKHIQINFDPRKQSGKKKKTPAVLGLYSFYLTIEVNLLTNKMVCFQLIRAENATVLLSLGEDCFQVMNNETENMIPLDPSCGEDYLILEGECSEEDDSDDDYSSIQRPAFLVTGKPNFNSGPPQDGLEYLRRIFHTEAPQALTGKPVCDAMKASLKTRYDTDKRAAAATVAVKAGDLKLRASMTDATVVKGPSLNGLALAVEKPIFFIIDYNVPKKDFRFQFMNTVRVAEKPLNLTYIHSRGDNRTILDGTLVFDSANKVSANHVLGSGNCKLKYSYVHQGVTTFEPSYDLNKNSWDFAVARRVYGDDVFRASYQTSIGCVGDVEEFDPQLHF</sequence>
<evidence type="ECO:0000313" key="16">
    <source>
        <dbReference type="Proteomes" id="UP000306102"/>
    </source>
</evidence>
<keyword evidence="10" id="KW-1002">Plastid outer membrane</keyword>
<keyword evidence="7" id="KW-0150">Chloroplast</keyword>
<evidence type="ECO:0000256" key="1">
    <source>
        <dbReference type="ARBA" id="ARBA00002327"/>
    </source>
</evidence>
<protein>
    <submittedName>
        <fullName evidence="15">Uncharacterized protein</fullName>
    </submittedName>
</protein>
<keyword evidence="6" id="KW-1134">Transmembrane beta strand</keyword>
<evidence type="ECO:0000256" key="4">
    <source>
        <dbReference type="ARBA" id="ARBA00011593"/>
    </source>
</evidence>
<accession>A0A4S4DIN5</accession>
<dbReference type="GO" id="GO:0009707">
    <property type="term" value="C:chloroplast outer membrane"/>
    <property type="evidence" value="ECO:0007669"/>
    <property type="project" value="UniProtKB-SubCell"/>
</dbReference>
<evidence type="ECO:0000256" key="9">
    <source>
        <dbReference type="ARBA" id="ARBA00022692"/>
    </source>
</evidence>
<feature type="region of interest" description="Disordered" evidence="14">
    <location>
        <begin position="147"/>
        <end position="166"/>
    </location>
</feature>
<dbReference type="Proteomes" id="UP000306102">
    <property type="component" value="Unassembled WGS sequence"/>
</dbReference>
<evidence type="ECO:0000256" key="11">
    <source>
        <dbReference type="ARBA" id="ARBA00023065"/>
    </source>
</evidence>
<gene>
    <name evidence="15" type="ORF">TEA_003059</name>
</gene>
<keyword evidence="9" id="KW-0812">Transmembrane</keyword>
<name>A0A4S4DIN5_CAMSN</name>
<dbReference type="STRING" id="542762.A0A4S4DIN5"/>
<keyword evidence="12" id="KW-0626">Porin</keyword>
<keyword evidence="16" id="KW-1185">Reference proteome</keyword>
<evidence type="ECO:0000256" key="6">
    <source>
        <dbReference type="ARBA" id="ARBA00022452"/>
    </source>
</evidence>
<dbReference type="EMBL" id="SDRB02011125">
    <property type="protein sequence ID" value="THG02700.1"/>
    <property type="molecule type" value="Genomic_DNA"/>
</dbReference>
<evidence type="ECO:0000256" key="12">
    <source>
        <dbReference type="ARBA" id="ARBA00023114"/>
    </source>
</evidence>
<dbReference type="GO" id="GO:0022843">
    <property type="term" value="F:voltage-gated monoatomic cation channel activity"/>
    <property type="evidence" value="ECO:0007669"/>
    <property type="project" value="InterPro"/>
</dbReference>
<proteinExistence type="predicted"/>
<comment type="subunit">
    <text evidence="4">Homooligomers form large rather nonselective pores in plastidial outer membranes.</text>
</comment>
<comment type="caution">
    <text evidence="15">The sequence shown here is derived from an EMBL/GenBank/DDBJ whole genome shotgun (WGS) entry which is preliminary data.</text>
</comment>
<feature type="region of interest" description="Disordered" evidence="14">
    <location>
        <begin position="1"/>
        <end position="29"/>
    </location>
</feature>
<evidence type="ECO:0000256" key="8">
    <source>
        <dbReference type="ARBA" id="ARBA00022640"/>
    </source>
</evidence>
<dbReference type="GO" id="GO:0046930">
    <property type="term" value="C:pore complex"/>
    <property type="evidence" value="ECO:0007669"/>
    <property type="project" value="UniProtKB-KW"/>
</dbReference>
<keyword evidence="8" id="KW-0934">Plastid</keyword>
<dbReference type="PANTHER" id="PTHR35284">
    <property type="entry name" value="OUTER ENVELOPE PORE PROTEIN 24A, CHLOROPLASTIC-RELATED"/>
    <property type="match status" value="1"/>
</dbReference>
<evidence type="ECO:0000313" key="15">
    <source>
        <dbReference type="EMBL" id="THG02700.1"/>
    </source>
</evidence>
<dbReference type="InterPro" id="IPR034626">
    <property type="entry name" value="OEP24"/>
</dbReference>
<dbReference type="AlphaFoldDB" id="A0A4S4DIN5"/>
<dbReference type="GO" id="GO:0034765">
    <property type="term" value="P:regulation of monoatomic ion transmembrane transport"/>
    <property type="evidence" value="ECO:0007669"/>
    <property type="project" value="InterPro"/>
</dbReference>
<evidence type="ECO:0000256" key="3">
    <source>
        <dbReference type="ARBA" id="ARBA00004441"/>
    </source>
</evidence>
<evidence type="ECO:0000256" key="2">
    <source>
        <dbReference type="ARBA" id="ARBA00004396"/>
    </source>
</evidence>
<keyword evidence="5" id="KW-0813">Transport</keyword>
<reference evidence="15 16" key="1">
    <citation type="journal article" date="2018" name="Proc. Natl. Acad. Sci. U.S.A.">
        <title>Draft genome sequence of Camellia sinensis var. sinensis provides insights into the evolution of the tea genome and tea quality.</title>
        <authorList>
            <person name="Wei C."/>
            <person name="Yang H."/>
            <person name="Wang S."/>
            <person name="Zhao J."/>
            <person name="Liu C."/>
            <person name="Gao L."/>
            <person name="Xia E."/>
            <person name="Lu Y."/>
            <person name="Tai Y."/>
            <person name="She G."/>
            <person name="Sun J."/>
            <person name="Cao H."/>
            <person name="Tong W."/>
            <person name="Gao Q."/>
            <person name="Li Y."/>
            <person name="Deng W."/>
            <person name="Jiang X."/>
            <person name="Wang W."/>
            <person name="Chen Q."/>
            <person name="Zhang S."/>
            <person name="Li H."/>
            <person name="Wu J."/>
            <person name="Wang P."/>
            <person name="Li P."/>
            <person name="Shi C."/>
            <person name="Zheng F."/>
            <person name="Jian J."/>
            <person name="Huang B."/>
            <person name="Shan D."/>
            <person name="Shi M."/>
            <person name="Fang C."/>
            <person name="Yue Y."/>
            <person name="Li F."/>
            <person name="Li D."/>
            <person name="Wei S."/>
            <person name="Han B."/>
            <person name="Jiang C."/>
            <person name="Yin Y."/>
            <person name="Xia T."/>
            <person name="Zhang Z."/>
            <person name="Bennetzen J.L."/>
            <person name="Zhao S."/>
            <person name="Wan X."/>
        </authorList>
    </citation>
    <scope>NUCLEOTIDE SEQUENCE [LARGE SCALE GENOMIC DNA]</scope>
    <source>
        <strain evidence="16">cv. Shuchazao</strain>
        <tissue evidence="15">Leaf</tissue>
    </source>
</reference>
<evidence type="ECO:0000256" key="14">
    <source>
        <dbReference type="SAM" id="MobiDB-lite"/>
    </source>
</evidence>
<organism evidence="15 16">
    <name type="scientific">Camellia sinensis var. sinensis</name>
    <name type="common">China tea</name>
    <dbReference type="NCBI Taxonomy" id="542762"/>
    <lineage>
        <taxon>Eukaryota</taxon>
        <taxon>Viridiplantae</taxon>
        <taxon>Streptophyta</taxon>
        <taxon>Embryophyta</taxon>
        <taxon>Tracheophyta</taxon>
        <taxon>Spermatophyta</taxon>
        <taxon>Magnoliopsida</taxon>
        <taxon>eudicotyledons</taxon>
        <taxon>Gunneridae</taxon>
        <taxon>Pentapetalae</taxon>
        <taxon>asterids</taxon>
        <taxon>Ericales</taxon>
        <taxon>Theaceae</taxon>
        <taxon>Camellia</taxon>
    </lineage>
</organism>
<evidence type="ECO:0000256" key="13">
    <source>
        <dbReference type="ARBA" id="ARBA00023136"/>
    </source>
</evidence>